<feature type="compositionally biased region" description="Polar residues" evidence="1">
    <location>
        <begin position="93"/>
        <end position="117"/>
    </location>
</feature>
<dbReference type="EMBL" id="CAEQ01001380">
    <property type="protein sequence ID" value="CCD14086.1"/>
    <property type="molecule type" value="Genomic_DNA"/>
</dbReference>
<dbReference type="AlphaFoldDB" id="F9WA30"/>
<sequence length="129" mass="13225">MTVASHAHIGHCSVKESGQSFNTLTITGACNPRGVSPFRHANTKNSDSATSPALATWAGLAMNPAVMRGGGSGMSSLQSTAECVCEGGLGNNSTGERNSACNIPERNPSQLHRSQASAADHRALTMSGK</sequence>
<reference evidence="2 3" key="2">
    <citation type="journal article" date="2012" name="Proc. Natl. Acad. Sci. U.S.A.">
        <title>Antigenic diversity is generated by distinct evolutionary mechanisms in African trypanosome species.</title>
        <authorList>
            <person name="Jackson A.P."/>
            <person name="Berry A."/>
            <person name="Aslett M."/>
            <person name="Allison H.C."/>
            <person name="Burton P."/>
            <person name="Vavrova-Anderson J."/>
            <person name="Brown R."/>
            <person name="Browne H."/>
            <person name="Corton N."/>
            <person name="Hauser H."/>
            <person name="Gamble J."/>
            <person name="Gilderthorp R."/>
            <person name="Marcello L."/>
            <person name="McQuillan J."/>
            <person name="Otto T.D."/>
            <person name="Quail M.A."/>
            <person name="Sanders M.J."/>
            <person name="van Tonder A."/>
            <person name="Ginger M.L."/>
            <person name="Field M.C."/>
            <person name="Barry J.D."/>
            <person name="Hertz-Fowler C."/>
            <person name="Berriman M."/>
        </authorList>
    </citation>
    <scope>NUCLEOTIDE SEQUENCE [LARGE SCALE GENOMIC DNA]</scope>
    <source>
        <strain evidence="2 3">IL3000</strain>
    </source>
</reference>
<protein>
    <submittedName>
        <fullName evidence="2">Uncharacterized protein</fullName>
    </submittedName>
</protein>
<evidence type="ECO:0000313" key="2">
    <source>
        <dbReference type="EMBL" id="CCD14086.1"/>
    </source>
</evidence>
<proteinExistence type="predicted"/>
<organism evidence="2 3">
    <name type="scientific">Trypanosoma congolense (strain IL3000)</name>
    <dbReference type="NCBI Taxonomy" id="1068625"/>
    <lineage>
        <taxon>Eukaryota</taxon>
        <taxon>Discoba</taxon>
        <taxon>Euglenozoa</taxon>
        <taxon>Kinetoplastea</taxon>
        <taxon>Metakinetoplastina</taxon>
        <taxon>Trypanosomatida</taxon>
        <taxon>Trypanosomatidae</taxon>
        <taxon>Trypanosoma</taxon>
        <taxon>Nannomonas</taxon>
    </lineage>
</organism>
<accession>F9WA30</accession>
<feature type="region of interest" description="Disordered" evidence="1">
    <location>
        <begin position="93"/>
        <end position="129"/>
    </location>
</feature>
<evidence type="ECO:0000256" key="1">
    <source>
        <dbReference type="SAM" id="MobiDB-lite"/>
    </source>
</evidence>
<reference evidence="3" key="1">
    <citation type="submission" date="2011-07" db="EMBL/GenBank/DDBJ databases">
        <title>Divergent evolution of antigenic variation in African trypanosomes.</title>
        <authorList>
            <person name="Jackson A.P."/>
            <person name="Berry A."/>
            <person name="Allison H.C."/>
            <person name="Burton P."/>
            <person name="Anderson J."/>
            <person name="Aslett M."/>
            <person name="Brown R."/>
            <person name="Corton N."/>
            <person name="Harris D."/>
            <person name="Hauser H."/>
            <person name="Gamble J."/>
            <person name="Gilderthorp R."/>
            <person name="McQuillan J."/>
            <person name="Quail M.A."/>
            <person name="Sanders M."/>
            <person name="Van Tonder A."/>
            <person name="Ginger M.L."/>
            <person name="Donelson J.E."/>
            <person name="Field M.C."/>
            <person name="Barry J.D."/>
            <person name="Berriman M."/>
            <person name="Hertz-Fowler C."/>
        </authorList>
    </citation>
    <scope>NUCLEOTIDE SEQUENCE [LARGE SCALE GENOMIC DNA]</scope>
    <source>
        <strain evidence="3">IL3000</strain>
    </source>
</reference>
<comment type="caution">
    <text evidence="2">The sequence shown here is derived from an EMBL/GenBank/DDBJ whole genome shotgun (WGS) entry which is preliminary data.</text>
</comment>
<evidence type="ECO:0000313" key="3">
    <source>
        <dbReference type="Proteomes" id="UP000000702"/>
    </source>
</evidence>
<keyword evidence="3" id="KW-1185">Reference proteome</keyword>
<name>F9WA30_TRYCI</name>
<gene>
    <name evidence="2" type="ORF">TCIL3000_0_47530</name>
</gene>
<dbReference type="Proteomes" id="UP000000702">
    <property type="component" value="Unassembled WGS sequence"/>
</dbReference>